<dbReference type="Proteomes" id="UP000503017">
    <property type="component" value="Chromosome"/>
</dbReference>
<dbReference type="AlphaFoldDB" id="A0A6M7WCQ2"/>
<protein>
    <submittedName>
        <fullName evidence="1">Uncharacterized protein</fullName>
    </submittedName>
</protein>
<proteinExistence type="predicted"/>
<accession>A0A6M7WCQ2</accession>
<name>A0A6M7WCQ2_RHILI</name>
<dbReference type="RefSeq" id="WP_027031465.1">
    <property type="nucleotide sequence ID" value="NZ_CP033367.1"/>
</dbReference>
<evidence type="ECO:0000313" key="2">
    <source>
        <dbReference type="Proteomes" id="UP000503017"/>
    </source>
</evidence>
<sequence>MDNADRIRLRRETRILWSRPDSWPFEAPDHVFFTQAIHQLGAKQFAGQWPSDISAVYDNAQFDTVVSSLREHCAYGRLVGVLQTSGGAIDSKLPPHVWNRAEHVNWFATGKAPLSLCSDGWHPLAKVPQCWLFIEKDGLKALAHPELKSAPPPAAAVGHRPHTTSAAKEKDLEQFCQGFLDRYASAGTPVPSMEKIAKQAALEIGVSREKARAAWRLKRLPEMEKRGPRGPRERPI</sequence>
<evidence type="ECO:0000313" key="1">
    <source>
        <dbReference type="EMBL" id="QKD01510.1"/>
    </source>
</evidence>
<dbReference type="EMBL" id="CP033367">
    <property type="protein sequence ID" value="QKD01510.1"/>
    <property type="molecule type" value="Genomic_DNA"/>
</dbReference>
<gene>
    <name evidence="1" type="ORF">EB235_08275</name>
</gene>
<organism evidence="1 2">
    <name type="scientific">Mesorhizobium loti R88b</name>
    <dbReference type="NCBI Taxonomy" id="935548"/>
    <lineage>
        <taxon>Bacteria</taxon>
        <taxon>Pseudomonadati</taxon>
        <taxon>Pseudomonadota</taxon>
        <taxon>Alphaproteobacteria</taxon>
        <taxon>Hyphomicrobiales</taxon>
        <taxon>Phyllobacteriaceae</taxon>
        <taxon>Mesorhizobium</taxon>
    </lineage>
</organism>
<reference evidence="1 2" key="1">
    <citation type="submission" date="2018-10" db="EMBL/GenBank/DDBJ databases">
        <authorList>
            <person name="Perry B.J."/>
            <person name="Sullivan J.T."/>
            <person name="Murphy R.J.T."/>
            <person name="Ramsay J.P."/>
            <person name="Ronson C.W."/>
        </authorList>
    </citation>
    <scope>NUCLEOTIDE SEQUENCE [LARGE SCALE GENOMIC DNA]</scope>
    <source>
        <strain evidence="1 2">R88b</strain>
    </source>
</reference>